<comment type="caution">
    <text evidence="1">The sequence shown here is derived from an EMBL/GenBank/DDBJ whole genome shotgun (WGS) entry which is preliminary data.</text>
</comment>
<dbReference type="EMBL" id="BARW01009751">
    <property type="protein sequence ID" value="GAI84183.1"/>
    <property type="molecule type" value="Genomic_DNA"/>
</dbReference>
<protein>
    <submittedName>
        <fullName evidence="1">Uncharacterized protein</fullName>
    </submittedName>
</protein>
<name>X1RU37_9ZZZZ</name>
<gene>
    <name evidence="1" type="ORF">S12H4_19487</name>
</gene>
<proteinExistence type="predicted"/>
<organism evidence="1">
    <name type="scientific">marine sediment metagenome</name>
    <dbReference type="NCBI Taxonomy" id="412755"/>
    <lineage>
        <taxon>unclassified sequences</taxon>
        <taxon>metagenomes</taxon>
        <taxon>ecological metagenomes</taxon>
    </lineage>
</organism>
<reference evidence="1" key="1">
    <citation type="journal article" date="2014" name="Front. Microbiol.">
        <title>High frequency of phylogenetically diverse reductive dehalogenase-homologous genes in deep subseafloor sedimentary metagenomes.</title>
        <authorList>
            <person name="Kawai M."/>
            <person name="Futagami T."/>
            <person name="Toyoda A."/>
            <person name="Takaki Y."/>
            <person name="Nishi S."/>
            <person name="Hori S."/>
            <person name="Arai W."/>
            <person name="Tsubouchi T."/>
            <person name="Morono Y."/>
            <person name="Uchiyama I."/>
            <person name="Ito T."/>
            <person name="Fujiyama A."/>
            <person name="Inagaki F."/>
            <person name="Takami H."/>
        </authorList>
    </citation>
    <scope>NUCLEOTIDE SEQUENCE</scope>
    <source>
        <strain evidence="1">Expedition CK06-06</strain>
    </source>
</reference>
<accession>X1RU37</accession>
<evidence type="ECO:0000313" key="1">
    <source>
        <dbReference type="EMBL" id="GAI84183.1"/>
    </source>
</evidence>
<sequence length="82" mass="8958">MSITYIVAFNTLIMTYDLKSVFYLGNNHQYDGGAAASKEWIAAIDVSAYVDPISKGRSRGQGLAVYKVHSSWQKDDGGPVNV</sequence>
<feature type="non-terminal residue" evidence="1">
    <location>
        <position position="82"/>
    </location>
</feature>
<dbReference type="AlphaFoldDB" id="X1RU37"/>